<evidence type="ECO:0000313" key="11">
    <source>
        <dbReference type="Proteomes" id="UP001530293"/>
    </source>
</evidence>
<dbReference type="InterPro" id="IPR007185">
    <property type="entry name" value="DNA_pol_a/d/e_bsu"/>
</dbReference>
<evidence type="ECO:0000313" key="10">
    <source>
        <dbReference type="EMBL" id="KAL3760184.1"/>
    </source>
</evidence>
<dbReference type="AlphaFoldDB" id="A0ABD3MC18"/>
<evidence type="ECO:0000256" key="5">
    <source>
        <dbReference type="ARBA" id="ARBA00023242"/>
    </source>
</evidence>
<protein>
    <recommendedName>
        <fullName evidence="3 6">DNA polymerase alpha subunit B</fullName>
    </recommendedName>
</protein>
<dbReference type="GO" id="GO:0006260">
    <property type="term" value="P:DNA replication"/>
    <property type="evidence" value="ECO:0007669"/>
    <property type="project" value="UniProtKB-KW"/>
</dbReference>
<dbReference type="InterPro" id="IPR054300">
    <property type="entry name" value="OB_DPOA2"/>
</dbReference>
<dbReference type="Proteomes" id="UP001530293">
    <property type="component" value="Unassembled WGS sequence"/>
</dbReference>
<dbReference type="PANTHER" id="PTHR23061:SF12">
    <property type="entry name" value="DNA POLYMERASE ALPHA SUBUNIT B"/>
    <property type="match status" value="1"/>
</dbReference>
<keyword evidence="5 6" id="KW-0539">Nucleus</keyword>
<evidence type="ECO:0000256" key="4">
    <source>
        <dbReference type="ARBA" id="ARBA00022705"/>
    </source>
</evidence>
<evidence type="ECO:0000259" key="8">
    <source>
        <dbReference type="Pfam" id="PF04042"/>
    </source>
</evidence>
<proteinExistence type="inferred from homology"/>
<evidence type="ECO:0000256" key="6">
    <source>
        <dbReference type="PIRNR" id="PIRNR018300"/>
    </source>
</evidence>
<dbReference type="EMBL" id="JALLBG020000190">
    <property type="protein sequence ID" value="KAL3760184.1"/>
    <property type="molecule type" value="Genomic_DNA"/>
</dbReference>
<dbReference type="Pfam" id="PF22062">
    <property type="entry name" value="OB_DPOA2"/>
    <property type="match status" value="1"/>
</dbReference>
<comment type="caution">
    <text evidence="10">The sequence shown here is derived from an EMBL/GenBank/DDBJ whole genome shotgun (WGS) entry which is preliminary data.</text>
</comment>
<feature type="domain" description="DNA polymerase alpha subunit B OB" evidence="9">
    <location>
        <begin position="324"/>
        <end position="413"/>
    </location>
</feature>
<comment type="subcellular location">
    <subcellularLocation>
        <location evidence="1 6">Nucleus</location>
    </subcellularLocation>
</comment>
<name>A0ABD3MC18_9STRA</name>
<feature type="compositionally biased region" description="Low complexity" evidence="7">
    <location>
        <begin position="424"/>
        <end position="436"/>
    </location>
</feature>
<evidence type="ECO:0000256" key="1">
    <source>
        <dbReference type="ARBA" id="ARBA00004123"/>
    </source>
</evidence>
<dbReference type="PANTHER" id="PTHR23061">
    <property type="entry name" value="DNA POLYMERASE 2 ALPHA 70 KDA SUBUNIT"/>
    <property type="match status" value="1"/>
</dbReference>
<sequence>MSTIDTQRQLSSAFHQLGHPSLPSSLLTKLSNLSESLHLTPKELVDAWEAHSLTKNVDSLNEASFGGFRLALSKLAGGGTNANANAIVMSGTGLGKRSSNMAGVTPSPMAKRGTQNAANAATTGATTPAANSKLASTSTSNANATTANRDGRSAIDNLTTPSGKGTAASVITPIPHSTNTTFKSPPPTIKYTERTNSGEIVSTYNPHNLSTSTELLSTKSEEERKEFAVRRVCNISVLPTPAASSTTTSSAAASANSHRHMFTPLEKRSIALEHRLLDMNNAICEMYSYKSEEDEMMELSMEDGMTIPSTTKEEGEGRNDVMWTPVGLPKQNKVVCVGRICNEAHEGRLNRASIQLEGSRYHSLGSRIHLDLQALNIGNETKQPYSLFPGQIVAVEGTNSSGRTMQATRLIEGAVPPSPPPSSPALLEPHQQLQQQGGQGEHHPLSIMAVAGPFTTNDNLDYDPFIDVLMTVLKNAPDVVILCGPFVDERQPLVSGGNNDGMGGGGGGGPTMTNDYGEEVTVSYEYLFAKNISELLEDLYEKEPELKTQFVLVPSLDDAFVDAVYPQPPFSDGVNDDDVVKVPKGSDAEGKFGDLGLQYVEKSANKDNSLNRRRVHCVSNPSTLQINDVTIGVTSTDILFHISSEECNANLPPGTRLAHIAQHLVQQRSYYPLFPPAKGASLDLSKSKEWEMAVKPDILIVPSKLTSFARQVLDTTVVVNPGELTKNVTGGTYAVIDVHPRKRDDEIANQQGVQDRVRVDIKRI</sequence>
<feature type="compositionally biased region" description="Low complexity" evidence="7">
    <location>
        <begin position="114"/>
        <end position="148"/>
    </location>
</feature>
<dbReference type="GO" id="GO:0005634">
    <property type="term" value="C:nucleus"/>
    <property type="evidence" value="ECO:0007669"/>
    <property type="project" value="UniProtKB-SubCell"/>
</dbReference>
<comment type="similarity">
    <text evidence="2 6">Belongs to the DNA polymerase alpha subunit B family.</text>
</comment>
<dbReference type="InterPro" id="IPR016722">
    <property type="entry name" value="DNA_pol_alpha_bsu"/>
</dbReference>
<keyword evidence="4 6" id="KW-0235">DNA replication</keyword>
<feature type="region of interest" description="Disordered" evidence="7">
    <location>
        <begin position="96"/>
        <end position="188"/>
    </location>
</feature>
<dbReference type="Pfam" id="PF04042">
    <property type="entry name" value="DNA_pol_E_B"/>
    <property type="match status" value="1"/>
</dbReference>
<dbReference type="Gene3D" id="3.60.21.60">
    <property type="match status" value="2"/>
</dbReference>
<feature type="domain" description="DNA polymerase alpha/delta/epsilon subunit B" evidence="8">
    <location>
        <begin position="447"/>
        <end position="709"/>
    </location>
</feature>
<gene>
    <name evidence="10" type="ORF">ACHAWU_001694</name>
</gene>
<accession>A0ABD3MC18</accession>
<evidence type="ECO:0000256" key="7">
    <source>
        <dbReference type="SAM" id="MobiDB-lite"/>
    </source>
</evidence>
<evidence type="ECO:0000256" key="3">
    <source>
        <dbReference type="ARBA" id="ARBA00018596"/>
    </source>
</evidence>
<evidence type="ECO:0000259" key="9">
    <source>
        <dbReference type="Pfam" id="PF22062"/>
    </source>
</evidence>
<dbReference type="PIRSF" id="PIRSF018300">
    <property type="entry name" value="DNA_pol_alph_2"/>
    <property type="match status" value="1"/>
</dbReference>
<organism evidence="10 11">
    <name type="scientific">Discostella pseudostelligera</name>
    <dbReference type="NCBI Taxonomy" id="259834"/>
    <lineage>
        <taxon>Eukaryota</taxon>
        <taxon>Sar</taxon>
        <taxon>Stramenopiles</taxon>
        <taxon>Ochrophyta</taxon>
        <taxon>Bacillariophyta</taxon>
        <taxon>Coscinodiscophyceae</taxon>
        <taxon>Thalassiosirophycidae</taxon>
        <taxon>Stephanodiscales</taxon>
        <taxon>Stephanodiscaceae</taxon>
        <taxon>Discostella</taxon>
    </lineage>
</organism>
<keyword evidence="11" id="KW-1185">Reference proteome</keyword>
<evidence type="ECO:0000256" key="2">
    <source>
        <dbReference type="ARBA" id="ARBA00007299"/>
    </source>
</evidence>
<feature type="region of interest" description="Disordered" evidence="7">
    <location>
        <begin position="413"/>
        <end position="441"/>
    </location>
</feature>
<comment type="function">
    <text evidence="6">Accessory subunit of the DNA polymerase alpha complex (also known as the alpha DNA polymerase-primase complex) which plays an essential role in the initiation of DNA synthesis.</text>
</comment>
<reference evidence="10 11" key="1">
    <citation type="submission" date="2024-10" db="EMBL/GenBank/DDBJ databases">
        <title>Updated reference genomes for cyclostephanoid diatoms.</title>
        <authorList>
            <person name="Roberts W.R."/>
            <person name="Alverson A.J."/>
        </authorList>
    </citation>
    <scope>NUCLEOTIDE SEQUENCE [LARGE SCALE GENOMIC DNA]</scope>
    <source>
        <strain evidence="10 11">AJA232-27</strain>
    </source>
</reference>